<evidence type="ECO:0000259" key="16">
    <source>
        <dbReference type="Pfam" id="PF00890"/>
    </source>
</evidence>
<organism evidence="18 19">
    <name type="scientific">Carnegiea gigantea</name>
    <dbReference type="NCBI Taxonomy" id="171969"/>
    <lineage>
        <taxon>Eukaryota</taxon>
        <taxon>Viridiplantae</taxon>
        <taxon>Streptophyta</taxon>
        <taxon>Embryophyta</taxon>
        <taxon>Tracheophyta</taxon>
        <taxon>Spermatophyta</taxon>
        <taxon>Magnoliopsida</taxon>
        <taxon>eudicotyledons</taxon>
        <taxon>Gunneridae</taxon>
        <taxon>Pentapetalae</taxon>
        <taxon>Caryophyllales</taxon>
        <taxon>Cactineae</taxon>
        <taxon>Cactaceae</taxon>
        <taxon>Cactoideae</taxon>
        <taxon>Echinocereeae</taxon>
        <taxon>Carnegiea</taxon>
    </lineage>
</organism>
<dbReference type="EC" id="1.1.3.20" evidence="5 12"/>
<evidence type="ECO:0000256" key="12">
    <source>
        <dbReference type="PIRNR" id="PIRNR028937"/>
    </source>
</evidence>
<dbReference type="InterPro" id="IPR007867">
    <property type="entry name" value="GMC_OxRtase_C"/>
</dbReference>
<evidence type="ECO:0000256" key="7">
    <source>
        <dbReference type="ARBA" id="ARBA00022692"/>
    </source>
</evidence>
<dbReference type="GO" id="GO:0046577">
    <property type="term" value="F:long-chain-alcohol oxidase activity"/>
    <property type="evidence" value="ECO:0007669"/>
    <property type="project" value="UniProtKB-EC"/>
</dbReference>
<dbReference type="InterPro" id="IPR036188">
    <property type="entry name" value="FAD/NAD-bd_sf"/>
</dbReference>
<feature type="active site" description="Proton acceptor" evidence="13">
    <location>
        <position position="686"/>
    </location>
</feature>
<dbReference type="AlphaFoldDB" id="A0A9Q1JYP3"/>
<keyword evidence="9" id="KW-1133">Transmembrane helix</keyword>
<evidence type="ECO:0000256" key="1">
    <source>
        <dbReference type="ARBA" id="ARBA00000920"/>
    </source>
</evidence>
<comment type="catalytic activity">
    <reaction evidence="1 12">
        <text>a long-chain primary fatty alcohol + O2 = a long-chain fatty aldehyde + H2O2</text>
        <dbReference type="Rhea" id="RHEA:22756"/>
        <dbReference type="ChEBI" id="CHEBI:15379"/>
        <dbReference type="ChEBI" id="CHEBI:16240"/>
        <dbReference type="ChEBI" id="CHEBI:17176"/>
        <dbReference type="ChEBI" id="CHEBI:77396"/>
        <dbReference type="EC" id="1.1.3.20"/>
    </reaction>
</comment>
<dbReference type="PANTHER" id="PTHR46056">
    <property type="entry name" value="LONG-CHAIN-ALCOHOL OXIDASE"/>
    <property type="match status" value="1"/>
</dbReference>
<evidence type="ECO:0000256" key="14">
    <source>
        <dbReference type="PIRSR" id="PIRSR028937-2"/>
    </source>
</evidence>
<comment type="similarity">
    <text evidence="4 12">Belongs to the GMC oxidoreductase family.</text>
</comment>
<dbReference type="OrthoDB" id="269227at2759"/>
<evidence type="ECO:0000256" key="9">
    <source>
        <dbReference type="ARBA" id="ARBA00022989"/>
    </source>
</evidence>
<evidence type="ECO:0000256" key="4">
    <source>
        <dbReference type="ARBA" id="ARBA00010790"/>
    </source>
</evidence>
<dbReference type="Pfam" id="PF00732">
    <property type="entry name" value="GMC_oxred_N"/>
    <property type="match status" value="1"/>
</dbReference>
<dbReference type="GO" id="GO:0050660">
    <property type="term" value="F:flavin adenine dinucleotide binding"/>
    <property type="evidence" value="ECO:0007669"/>
    <property type="project" value="InterPro"/>
</dbReference>
<feature type="binding site" evidence="14">
    <location>
        <begin position="240"/>
        <end position="255"/>
    </location>
    <ligand>
        <name>FAD</name>
        <dbReference type="ChEBI" id="CHEBI:57692"/>
    </ligand>
</feature>
<dbReference type="PIRSF" id="PIRSF028937">
    <property type="entry name" value="Lg_Ch_AO"/>
    <property type="match status" value="1"/>
</dbReference>
<gene>
    <name evidence="18" type="ORF">Cgig2_020439</name>
</gene>
<feature type="domain" description="Glucose-methanol-choline oxidoreductase C-terminal" evidence="17">
    <location>
        <begin position="606"/>
        <end position="738"/>
    </location>
</feature>
<evidence type="ECO:0000259" key="17">
    <source>
        <dbReference type="Pfam" id="PF05199"/>
    </source>
</evidence>
<dbReference type="InterPro" id="IPR000172">
    <property type="entry name" value="GMC_OxRdtase_N"/>
</dbReference>
<dbReference type="InterPro" id="IPR003953">
    <property type="entry name" value="FAD-dep_OxRdtase_2_FAD-bd"/>
</dbReference>
<evidence type="ECO:0000256" key="3">
    <source>
        <dbReference type="ARBA" id="ARBA00004370"/>
    </source>
</evidence>
<dbReference type="EMBL" id="JAKOGI010000546">
    <property type="protein sequence ID" value="KAJ8433359.1"/>
    <property type="molecule type" value="Genomic_DNA"/>
</dbReference>
<evidence type="ECO:0000313" key="19">
    <source>
        <dbReference type="Proteomes" id="UP001153076"/>
    </source>
</evidence>
<dbReference type="PANTHER" id="PTHR46056:SF10">
    <property type="entry name" value="LONG-CHAIN-ALCOHOL OXIDASE FAO3"/>
    <property type="match status" value="1"/>
</dbReference>
<keyword evidence="7" id="KW-0812">Transmembrane</keyword>
<dbReference type="Pfam" id="PF00890">
    <property type="entry name" value="FAD_binding_2"/>
    <property type="match status" value="1"/>
</dbReference>
<reference evidence="18" key="1">
    <citation type="submission" date="2022-04" db="EMBL/GenBank/DDBJ databases">
        <title>Carnegiea gigantea Genome sequencing and assembly v2.</title>
        <authorList>
            <person name="Copetti D."/>
            <person name="Sanderson M.J."/>
            <person name="Burquez A."/>
            <person name="Wojciechowski M.F."/>
        </authorList>
    </citation>
    <scope>NUCLEOTIDE SEQUENCE</scope>
    <source>
        <strain evidence="18">SGP5-SGP5p</strain>
        <tissue evidence="18">Aerial part</tissue>
    </source>
</reference>
<sequence length="756" mass="82241">MKSEKSHPRLRASWEGKTYNHGFSSSEIDSLTSICEAVFPPLDPPPHLDEYDHHQINGSLQSFFQSSASQKPIPDEIAEALKNRGLPEALVLVRAVLWLLSTKLGTLLLCGSLCLGKEWPFITQFKHLPIERREKVLQNWSSSRFFSPLRMVFYLLKALCLYFFFSLVDDQCHNPAWEAIGYKPDTVGAATNKSFNQERPLERGIVETLYETPSTLVTSLASKGLNVTEDPHTNTYKIKCDVVIVGSGCGGGVAAAVLAGAGQKVVVLEKGNYYTAPDYSSLEGPSMDELLERGGMITSTDGSIMFLAGSTVGGGSAVNWSASLKTPDLVLKEWAEEHGLSLFGSPQYRFAMECVGQRLGVTTGCVKEGFHNQVLRKGCENLGLKVDRVPRNSSEGHYCGSCYYGCRTADKQGTDVTWLVDAVNLGAVIITGCKAERALLVGNPKGGSREKRCIGVVAKSVNDKITNKLQIEAKVTISACGSLLTPPLLMSSGLRNKHIGKNLHLHPSLLVWGYFPTERSCLDFEGKSYEGGIITSAHRVASQQGPNSEPRALIETPSLGPASCAAVTPWKSGMDVKKRILRYSRTAHLFVMVRDKGAGEIRSEQRISYQLTPLDRENMTAGLRRALKILIAAGATEVGTYRSDGQRIECKGKSEEQIEGFLGSVFATNGPLALTARAWGVYCTAHQMGSCRMGRSNKEGAVDENGQTWEAEGLFVCDGSVLPGAVGVNPMITVQSTAYCISKRLAESLKKGEFRC</sequence>
<name>A0A9Q1JYP3_9CARY</name>
<evidence type="ECO:0000259" key="15">
    <source>
        <dbReference type="Pfam" id="PF00732"/>
    </source>
</evidence>
<evidence type="ECO:0000256" key="8">
    <source>
        <dbReference type="ARBA" id="ARBA00022827"/>
    </source>
</evidence>
<dbReference type="GO" id="GO:0016020">
    <property type="term" value="C:membrane"/>
    <property type="evidence" value="ECO:0007669"/>
    <property type="project" value="UniProtKB-SubCell"/>
</dbReference>
<feature type="domain" description="Glucose-methanol-choline oxidoreductase N-terminal" evidence="15">
    <location>
        <begin position="287"/>
        <end position="507"/>
    </location>
</feature>
<comment type="caution">
    <text evidence="18">The sequence shown here is derived from an EMBL/GenBank/DDBJ whole genome shotgun (WGS) entry which is preliminary data.</text>
</comment>
<evidence type="ECO:0000256" key="10">
    <source>
        <dbReference type="ARBA" id="ARBA00023002"/>
    </source>
</evidence>
<dbReference type="InterPro" id="IPR012400">
    <property type="entry name" value="Long_Oxdase"/>
</dbReference>
<proteinExistence type="inferred from homology"/>
<keyword evidence="11 12" id="KW-0472">Membrane</keyword>
<evidence type="ECO:0000256" key="6">
    <source>
        <dbReference type="ARBA" id="ARBA00022630"/>
    </source>
</evidence>
<comment type="subcellular location">
    <subcellularLocation>
        <location evidence="3 12">Membrane</location>
    </subcellularLocation>
</comment>
<accession>A0A9Q1JYP3</accession>
<evidence type="ECO:0000313" key="18">
    <source>
        <dbReference type="EMBL" id="KAJ8433359.1"/>
    </source>
</evidence>
<keyword evidence="10 12" id="KW-0560">Oxidoreductase</keyword>
<keyword evidence="19" id="KW-1185">Reference proteome</keyword>
<evidence type="ECO:0000256" key="13">
    <source>
        <dbReference type="PIRSR" id="PIRSR028937-1"/>
    </source>
</evidence>
<comment type="function">
    <text evidence="2 12">Long-chain fatty alcohol oxidase involved in the omega-oxidation pathway of lipid degradation.</text>
</comment>
<dbReference type="SUPFAM" id="SSF51905">
    <property type="entry name" value="FAD/NAD(P)-binding domain"/>
    <property type="match status" value="1"/>
</dbReference>
<dbReference type="Pfam" id="PF05199">
    <property type="entry name" value="GMC_oxred_C"/>
    <property type="match status" value="1"/>
</dbReference>
<dbReference type="Proteomes" id="UP001153076">
    <property type="component" value="Unassembled WGS sequence"/>
</dbReference>
<keyword evidence="6" id="KW-0285">Flavoprotein</keyword>
<dbReference type="Gene3D" id="3.50.50.60">
    <property type="entry name" value="FAD/NAD(P)-binding domain"/>
    <property type="match status" value="2"/>
</dbReference>
<feature type="domain" description="FAD-dependent oxidoreductase 2 FAD-binding" evidence="16">
    <location>
        <begin position="241"/>
        <end position="273"/>
    </location>
</feature>
<protein>
    <recommendedName>
        <fullName evidence="5 12">Long-chain-alcohol oxidase</fullName>
        <ecNumber evidence="5 12">1.1.3.20</ecNumber>
    </recommendedName>
</protein>
<evidence type="ECO:0000256" key="2">
    <source>
        <dbReference type="ARBA" id="ARBA00003842"/>
    </source>
</evidence>
<keyword evidence="8 14" id="KW-0274">FAD</keyword>
<evidence type="ECO:0000256" key="5">
    <source>
        <dbReference type="ARBA" id="ARBA00013125"/>
    </source>
</evidence>
<evidence type="ECO:0000256" key="11">
    <source>
        <dbReference type="ARBA" id="ARBA00023136"/>
    </source>
</evidence>